<protein>
    <submittedName>
        <fullName evidence="1">Uncharacterized protein</fullName>
    </submittedName>
</protein>
<sequence length="69" mass="7387">MNTLLSAPPLLPDVARLRPRQQMGIDCAVCGLPLGPSGRVLGEVRYRGLPFRLWMCAAGCETVPSAHGI</sequence>
<gene>
    <name evidence="1" type="ORF">GCM10018980_08130</name>
</gene>
<organism evidence="1 2">
    <name type="scientific">Streptomyces capoamus</name>
    <dbReference type="NCBI Taxonomy" id="68183"/>
    <lineage>
        <taxon>Bacteria</taxon>
        <taxon>Bacillati</taxon>
        <taxon>Actinomycetota</taxon>
        <taxon>Actinomycetes</taxon>
        <taxon>Kitasatosporales</taxon>
        <taxon>Streptomycetaceae</taxon>
        <taxon>Streptomyces</taxon>
    </lineage>
</organism>
<dbReference type="EMBL" id="BNBF01000002">
    <property type="protein sequence ID" value="GHG36936.1"/>
    <property type="molecule type" value="Genomic_DNA"/>
</dbReference>
<dbReference type="Proteomes" id="UP000619355">
    <property type="component" value="Unassembled WGS sequence"/>
</dbReference>
<evidence type="ECO:0000313" key="1">
    <source>
        <dbReference type="EMBL" id="GHG36936.1"/>
    </source>
</evidence>
<proteinExistence type="predicted"/>
<dbReference type="RefSeq" id="WP_189978433.1">
    <property type="nucleotide sequence ID" value="NZ_BNBF01000002.1"/>
</dbReference>
<evidence type="ECO:0000313" key="2">
    <source>
        <dbReference type="Proteomes" id="UP000619355"/>
    </source>
</evidence>
<reference evidence="2" key="1">
    <citation type="journal article" date="2019" name="Int. J. Syst. Evol. Microbiol.">
        <title>The Global Catalogue of Microorganisms (GCM) 10K type strain sequencing project: providing services to taxonomists for standard genome sequencing and annotation.</title>
        <authorList>
            <consortium name="The Broad Institute Genomics Platform"/>
            <consortium name="The Broad Institute Genome Sequencing Center for Infectious Disease"/>
            <person name="Wu L."/>
            <person name="Ma J."/>
        </authorList>
    </citation>
    <scope>NUCLEOTIDE SEQUENCE [LARGE SCALE GENOMIC DNA]</scope>
    <source>
        <strain evidence="2">JCM 4253</strain>
    </source>
</reference>
<accession>A0A919EV21</accession>
<comment type="caution">
    <text evidence="1">The sequence shown here is derived from an EMBL/GenBank/DDBJ whole genome shotgun (WGS) entry which is preliminary data.</text>
</comment>
<keyword evidence="2" id="KW-1185">Reference proteome</keyword>
<name>A0A919EV21_9ACTN</name>
<dbReference type="AlphaFoldDB" id="A0A919EV21"/>